<dbReference type="EMBL" id="JAYMYR010000004">
    <property type="protein sequence ID" value="KAK7368346.1"/>
    <property type="molecule type" value="Genomic_DNA"/>
</dbReference>
<name>A0AAN9RDD6_PHACN</name>
<reference evidence="1 2" key="1">
    <citation type="submission" date="2024-01" db="EMBL/GenBank/DDBJ databases">
        <title>The genomes of 5 underutilized Papilionoideae crops provide insights into root nodulation and disease resistanc.</title>
        <authorList>
            <person name="Jiang F."/>
        </authorList>
    </citation>
    <scope>NUCLEOTIDE SEQUENCE [LARGE SCALE GENOMIC DNA]</scope>
    <source>
        <strain evidence="1">JINMINGXINNONG_FW02</strain>
        <tissue evidence="1">Leaves</tissue>
    </source>
</reference>
<proteinExistence type="predicted"/>
<protein>
    <submittedName>
        <fullName evidence="1">Uncharacterized protein</fullName>
    </submittedName>
</protein>
<comment type="caution">
    <text evidence="1">The sequence shown here is derived from an EMBL/GenBank/DDBJ whole genome shotgun (WGS) entry which is preliminary data.</text>
</comment>
<evidence type="ECO:0000313" key="2">
    <source>
        <dbReference type="Proteomes" id="UP001374584"/>
    </source>
</evidence>
<organism evidence="1 2">
    <name type="scientific">Phaseolus coccineus</name>
    <name type="common">Scarlet runner bean</name>
    <name type="synonym">Phaseolus multiflorus</name>
    <dbReference type="NCBI Taxonomy" id="3886"/>
    <lineage>
        <taxon>Eukaryota</taxon>
        <taxon>Viridiplantae</taxon>
        <taxon>Streptophyta</taxon>
        <taxon>Embryophyta</taxon>
        <taxon>Tracheophyta</taxon>
        <taxon>Spermatophyta</taxon>
        <taxon>Magnoliopsida</taxon>
        <taxon>eudicotyledons</taxon>
        <taxon>Gunneridae</taxon>
        <taxon>Pentapetalae</taxon>
        <taxon>rosids</taxon>
        <taxon>fabids</taxon>
        <taxon>Fabales</taxon>
        <taxon>Fabaceae</taxon>
        <taxon>Papilionoideae</taxon>
        <taxon>50 kb inversion clade</taxon>
        <taxon>NPAAA clade</taxon>
        <taxon>indigoferoid/millettioid clade</taxon>
        <taxon>Phaseoleae</taxon>
        <taxon>Phaseolus</taxon>
    </lineage>
</organism>
<accession>A0AAN9RDD6</accession>
<gene>
    <name evidence="1" type="ORF">VNO80_10371</name>
</gene>
<dbReference type="AlphaFoldDB" id="A0AAN9RDD6"/>
<evidence type="ECO:0000313" key="1">
    <source>
        <dbReference type="EMBL" id="KAK7368346.1"/>
    </source>
</evidence>
<dbReference type="Proteomes" id="UP001374584">
    <property type="component" value="Unassembled WGS sequence"/>
</dbReference>
<sequence length="123" mass="13929">MGKEEVLCEYKQNRCVEVQTSCNKMAEYYTLKELKQSWMRMISSRTCRLYRGWVSLRRVTILANAECTSAILIGVVESGILQEAWILGAEAVMDEDDFKQDMVLMPSVLLVFCAEEVCAGCGL</sequence>
<keyword evidence="2" id="KW-1185">Reference proteome</keyword>